<sequence>MDGQYRLFIITIFEKPTFGKLDTEGQSIVEQQAGLLAKKLRYLTGRGPERTKAILMRPGFMVYLIQGLLSRGDRLFAAKSLSNAKCVERIAEHNLHEAFTSIYLADGVTTNNINIIDIENNSSISFVFSSGEFAVNGDTLMSSKVCG</sequence>
<accession>A0ABZ3J9L9</accession>
<keyword evidence="2" id="KW-1185">Reference proteome</keyword>
<reference evidence="1" key="1">
    <citation type="submission" date="2024-05" db="EMBL/GenBank/DDBJ databases">
        <title>Isolation and characterization of Sporomusa carbonis sp. nov., a carboxydotrophic hydrogenogen in the genus of Sporomusa isolated from a charcoal burning pile.</title>
        <authorList>
            <person name="Boeer T."/>
            <person name="Rosenbaum F."/>
            <person name="Eysell L."/>
            <person name="Mueller V."/>
            <person name="Daniel R."/>
            <person name="Poehlein A."/>
        </authorList>
    </citation>
    <scope>NUCLEOTIDE SEQUENCE [LARGE SCALE GENOMIC DNA]</scope>
    <source>
        <strain evidence="1">DSM 3132</strain>
    </source>
</reference>
<dbReference type="EMBL" id="CP155571">
    <property type="protein sequence ID" value="XFO75122.1"/>
    <property type="molecule type" value="Genomic_DNA"/>
</dbReference>
<dbReference type="RefSeq" id="WP_143122474.1">
    <property type="nucleotide sequence ID" value="NZ_CP155571.1"/>
</dbReference>
<protein>
    <submittedName>
        <fullName evidence="1">Uncharacterized protein</fullName>
    </submittedName>
</protein>
<gene>
    <name evidence="1" type="ORF">SPACI_052370</name>
</gene>
<organism evidence="1 2">
    <name type="scientific">Sporomusa acidovorans (strain ATCC 49682 / DSM 3132 / Mol)</name>
    <dbReference type="NCBI Taxonomy" id="1123286"/>
    <lineage>
        <taxon>Bacteria</taxon>
        <taxon>Bacillati</taxon>
        <taxon>Bacillota</taxon>
        <taxon>Negativicutes</taxon>
        <taxon>Selenomonadales</taxon>
        <taxon>Sporomusaceae</taxon>
        <taxon>Sporomusa</taxon>
    </lineage>
</organism>
<evidence type="ECO:0000313" key="2">
    <source>
        <dbReference type="Proteomes" id="UP000216052"/>
    </source>
</evidence>
<dbReference type="Proteomes" id="UP000216052">
    <property type="component" value="Chromosome"/>
</dbReference>
<evidence type="ECO:0000313" key="1">
    <source>
        <dbReference type="EMBL" id="XFO75122.1"/>
    </source>
</evidence>
<name>A0ABZ3J9L9_SPOA4</name>
<proteinExistence type="predicted"/>